<feature type="compositionally biased region" description="Basic and acidic residues" evidence="1">
    <location>
        <begin position="696"/>
        <end position="706"/>
    </location>
</feature>
<dbReference type="OMA" id="AIYEWRE"/>
<dbReference type="AlphaFoldDB" id="A0A060SJZ3"/>
<feature type="compositionally biased region" description="Polar residues" evidence="1">
    <location>
        <begin position="472"/>
        <end position="481"/>
    </location>
</feature>
<keyword evidence="3" id="KW-1185">Reference proteome</keyword>
<feature type="compositionally biased region" description="Basic and acidic residues" evidence="1">
    <location>
        <begin position="139"/>
        <end position="151"/>
    </location>
</feature>
<dbReference type="HOGENOM" id="CLU_390854_0_0_1"/>
<dbReference type="OrthoDB" id="2800032at2759"/>
<comment type="caution">
    <text evidence="2">The sequence shown here is derived from an EMBL/GenBank/DDBJ whole genome shotgun (WGS) entry which is preliminary data.</text>
</comment>
<dbReference type="EMBL" id="CCBP010000114">
    <property type="protein sequence ID" value="CDO72554.1"/>
    <property type="molecule type" value="Genomic_DNA"/>
</dbReference>
<feature type="region of interest" description="Disordered" evidence="1">
    <location>
        <begin position="462"/>
        <end position="481"/>
    </location>
</feature>
<evidence type="ECO:0000313" key="3">
    <source>
        <dbReference type="Proteomes" id="UP000029665"/>
    </source>
</evidence>
<feature type="compositionally biased region" description="Low complexity" evidence="1">
    <location>
        <begin position="328"/>
        <end position="344"/>
    </location>
</feature>
<feature type="region of interest" description="Disordered" evidence="1">
    <location>
        <begin position="288"/>
        <end position="366"/>
    </location>
</feature>
<protein>
    <submittedName>
        <fullName evidence="2">Uncharacterized protein</fullName>
    </submittedName>
</protein>
<feature type="region of interest" description="Disordered" evidence="1">
    <location>
        <begin position="1"/>
        <end position="190"/>
    </location>
</feature>
<evidence type="ECO:0000256" key="1">
    <source>
        <dbReference type="SAM" id="MobiDB-lite"/>
    </source>
</evidence>
<feature type="region of interest" description="Disordered" evidence="1">
    <location>
        <begin position="674"/>
        <end position="706"/>
    </location>
</feature>
<feature type="compositionally biased region" description="Polar residues" evidence="1">
    <location>
        <begin position="294"/>
        <end position="319"/>
    </location>
</feature>
<dbReference type="Proteomes" id="UP000029665">
    <property type="component" value="Unassembled WGS sequence"/>
</dbReference>
<dbReference type="STRING" id="5643.A0A060SJZ3"/>
<accession>A0A060SJZ3</accession>
<feature type="compositionally biased region" description="Basic and acidic residues" evidence="1">
    <location>
        <begin position="462"/>
        <end position="471"/>
    </location>
</feature>
<evidence type="ECO:0000313" key="2">
    <source>
        <dbReference type="EMBL" id="CDO72554.1"/>
    </source>
</evidence>
<feature type="compositionally biased region" description="Basic and acidic residues" evidence="1">
    <location>
        <begin position="91"/>
        <end position="108"/>
    </location>
</feature>
<sequence length="706" mass="77245">MLLRKRQRADTGESQVLSEDNHPVDDEPDEWGGIDSAVGVPHGNSRHASSQEAIGNGLQPPASPPRRYATRASNRARHPGLDVGLNWAADKQQREEIRVQHAQRKAEASQKQQAKLDATAREEAGLRKLAGLENARAQQDQRETQYAERRAAQGFQDAEEVVQDARDSEPSGSEYNDDGFTCGDDDDDDIQDDVVEESEAPRVLPAKKKPITQAERRRQRQATVLGRISAARAEQGGAAVNAQSSNTPVRRTIKLSRPASELPQETETDAFRPGYRAKLLAGISASIAASSESPQRAASTPASATLKLRSSLSSHTSGGPLTPARANALSSASTSLRTPTPSRSVSEGTSVLSQRVSLSNTSRASTPFLSDDDAVGGFDDRDVAVNREAVKDRSKGDRSDLIDVFAVEEEVTAKLAAKRPRTRPQDMDVKRSLAANVALPQWLNTLFEDTIMPTILDHFGGRADPWTEQHPDGSTINAEEGNPSVSDIIQQLVTTLCPRRDYPITPTSRIVQIAKQRLTNWRIGFVTRAQSVVGKAHAAYRLQHPRATPADIAEWASAALDFKRGEAWWEIPAGPQERRGKGALQSHYLLKLLAPHLKIIQRSALEESPLPAGAMCLSCAALEIAFQAYQTGAYKKPTEKFNEENGGERCDGFYADIVQPQLLEHPEQFTALLEKANRHSTGASTSTRRVSKRSRRMMDSSPVREE</sequence>
<reference evidence="2" key="1">
    <citation type="submission" date="2014-01" db="EMBL/GenBank/DDBJ databases">
        <title>The genome of the white-rot fungus Pycnoporus cinnabarinus: a basidiomycete model with a versatile arsenal for lignocellulosic biomass breakdown.</title>
        <authorList>
            <person name="Levasseur A."/>
            <person name="Lomascolo A."/>
            <person name="Ruiz-Duenas F.J."/>
            <person name="Uzan E."/>
            <person name="Piumi F."/>
            <person name="Kues U."/>
            <person name="Ram A.F.J."/>
            <person name="Murat C."/>
            <person name="Haon M."/>
            <person name="Benoit I."/>
            <person name="Arfi Y."/>
            <person name="Chevret D."/>
            <person name="Drula E."/>
            <person name="Kwon M.J."/>
            <person name="Gouret P."/>
            <person name="Lesage-Meessen L."/>
            <person name="Lombard V."/>
            <person name="Mariette J."/>
            <person name="Noirot C."/>
            <person name="Park J."/>
            <person name="Patyshakuliyeva A."/>
            <person name="Wieneger R.A.B."/>
            <person name="Wosten H.A.B."/>
            <person name="Martin F."/>
            <person name="Coutinho P.M."/>
            <person name="de Vries R."/>
            <person name="Martinez A.T."/>
            <person name="Klopp C."/>
            <person name="Pontarotti P."/>
            <person name="Henrissat B."/>
            <person name="Record E."/>
        </authorList>
    </citation>
    <scope>NUCLEOTIDE SEQUENCE [LARGE SCALE GENOMIC DNA]</scope>
    <source>
        <strain evidence="2">BRFM137</strain>
    </source>
</reference>
<name>A0A060SJZ3_PYCCI</name>
<gene>
    <name evidence="2" type="ORF">BN946_scf184983.g37</name>
</gene>
<proteinExistence type="predicted"/>
<organism evidence="2 3">
    <name type="scientific">Pycnoporus cinnabarinus</name>
    <name type="common">Cinnabar-red polypore</name>
    <name type="synonym">Trametes cinnabarina</name>
    <dbReference type="NCBI Taxonomy" id="5643"/>
    <lineage>
        <taxon>Eukaryota</taxon>
        <taxon>Fungi</taxon>
        <taxon>Dikarya</taxon>
        <taxon>Basidiomycota</taxon>
        <taxon>Agaricomycotina</taxon>
        <taxon>Agaricomycetes</taxon>
        <taxon>Polyporales</taxon>
        <taxon>Polyporaceae</taxon>
        <taxon>Trametes</taxon>
    </lineage>
</organism>
<feature type="compositionally biased region" description="Polar residues" evidence="1">
    <location>
        <begin position="345"/>
        <end position="366"/>
    </location>
</feature>